<dbReference type="Proteomes" id="UP001431783">
    <property type="component" value="Unassembled WGS sequence"/>
</dbReference>
<gene>
    <name evidence="1" type="ORF">WA026_006215</name>
</gene>
<keyword evidence="2" id="KW-1185">Reference proteome</keyword>
<dbReference type="EMBL" id="JARQZJ010000002">
    <property type="protein sequence ID" value="KAK9870124.1"/>
    <property type="molecule type" value="Genomic_DNA"/>
</dbReference>
<evidence type="ECO:0000313" key="2">
    <source>
        <dbReference type="Proteomes" id="UP001431783"/>
    </source>
</evidence>
<accession>A0AAW1TJ07</accession>
<organism evidence="1 2">
    <name type="scientific">Henosepilachna vigintioctopunctata</name>
    <dbReference type="NCBI Taxonomy" id="420089"/>
    <lineage>
        <taxon>Eukaryota</taxon>
        <taxon>Metazoa</taxon>
        <taxon>Ecdysozoa</taxon>
        <taxon>Arthropoda</taxon>
        <taxon>Hexapoda</taxon>
        <taxon>Insecta</taxon>
        <taxon>Pterygota</taxon>
        <taxon>Neoptera</taxon>
        <taxon>Endopterygota</taxon>
        <taxon>Coleoptera</taxon>
        <taxon>Polyphaga</taxon>
        <taxon>Cucujiformia</taxon>
        <taxon>Coccinelloidea</taxon>
        <taxon>Coccinellidae</taxon>
        <taxon>Epilachninae</taxon>
        <taxon>Epilachnini</taxon>
        <taxon>Henosepilachna</taxon>
    </lineage>
</organism>
<name>A0AAW1TJ07_9CUCU</name>
<protein>
    <submittedName>
        <fullName evidence="1">Uncharacterized protein</fullName>
    </submittedName>
</protein>
<sequence length="213" mass="25226">MYTPDLEFNLLPSSHNIKLIENEKQFVLNTSFSLGEYVIDCGLSAARNFSPAVKISTDELSIYFDKKISISFDYMQWLMLIEILNLQEENDIRSIDDIIISTTTINGFKMIHLSRNESHLHLINEDISKIFDYNYRFLKNRLELMIMYKFDDYYKKFIRIISEISKDISRPIRELINLFCNSNPSIHNCILNEALLFVENKILYDINQIRENK</sequence>
<reference evidence="1 2" key="1">
    <citation type="submission" date="2023-03" db="EMBL/GenBank/DDBJ databases">
        <title>Genome insight into feeding habits of ladybird beetles.</title>
        <authorList>
            <person name="Li H.-S."/>
            <person name="Huang Y.-H."/>
            <person name="Pang H."/>
        </authorList>
    </citation>
    <scope>NUCLEOTIDE SEQUENCE [LARGE SCALE GENOMIC DNA]</scope>
    <source>
        <strain evidence="1">SYSU_2023b</strain>
        <tissue evidence="1">Whole body</tissue>
    </source>
</reference>
<proteinExistence type="predicted"/>
<comment type="caution">
    <text evidence="1">The sequence shown here is derived from an EMBL/GenBank/DDBJ whole genome shotgun (WGS) entry which is preliminary data.</text>
</comment>
<evidence type="ECO:0000313" key="1">
    <source>
        <dbReference type="EMBL" id="KAK9870124.1"/>
    </source>
</evidence>
<dbReference type="AlphaFoldDB" id="A0AAW1TJ07"/>